<dbReference type="EMBL" id="CP024847">
    <property type="protein sequence ID" value="AUR52654.1"/>
    <property type="molecule type" value="Genomic_DNA"/>
</dbReference>
<dbReference type="PANTHER" id="PTHR43833:SF9">
    <property type="entry name" value="POTASSIUM CHANNEL PROTEIN YUGO-RELATED"/>
    <property type="match status" value="1"/>
</dbReference>
<dbReference type="RefSeq" id="WP_102951942.1">
    <property type="nucleotide sequence ID" value="NZ_CP024847.1"/>
</dbReference>
<name>A0A2I7N871_9NEIS</name>
<organism evidence="5 6">
    <name type="scientific">Aquella oligotrophica</name>
    <dbReference type="NCBI Taxonomy" id="2067065"/>
    <lineage>
        <taxon>Bacteria</taxon>
        <taxon>Pseudomonadati</taxon>
        <taxon>Pseudomonadota</taxon>
        <taxon>Betaproteobacteria</taxon>
        <taxon>Neisseriales</taxon>
        <taxon>Neisseriaceae</taxon>
        <taxon>Aquella</taxon>
    </lineage>
</organism>
<evidence type="ECO:0000256" key="1">
    <source>
        <dbReference type="ARBA" id="ARBA00004651"/>
    </source>
</evidence>
<dbReference type="SUPFAM" id="SSF81324">
    <property type="entry name" value="Voltage-gated potassium channels"/>
    <property type="match status" value="1"/>
</dbReference>
<sequence>MKKPDPNNLIAYICSIVVMITAMVIFTKNIFPLIANNEELRHNLSLIDFDINIIVQTICSYFLLILGALIASRSRVCWIASIFLLSTCLISNLLIAEHYHYTDITPILVALGLLAIFYRHFNLQLYLSYSFVLIGAFLVFVISYGTLGSYLLRDEFSNLQTLGDAFYFTIVTFSTVGFGDILPKTHLARYFVSSMIIIGLLVFTSGITFIGLILNSKVKKLLTHFNKGKIGMTNHMILMGYNSIMTKILIECYEKKDIPYVVIDETGEIDSDRQLLQDQNKLLKTPYPGNHETLIQARLNEAKMVIVGFDRDADTIFAIMNIKEFLAEYTKRPKILARVFYRENIEKAKMVGADKVIAPHLMVADAIISYTIDS</sequence>
<keyword evidence="2" id="KW-0472">Membrane</keyword>
<dbReference type="AlphaFoldDB" id="A0A2I7N871"/>
<feature type="transmembrane region" description="Helical" evidence="2">
    <location>
        <begin position="125"/>
        <end position="145"/>
    </location>
</feature>
<feature type="transmembrane region" description="Helical" evidence="2">
    <location>
        <begin position="51"/>
        <end position="69"/>
    </location>
</feature>
<dbReference type="PANTHER" id="PTHR43833">
    <property type="entry name" value="POTASSIUM CHANNEL PROTEIN 2-RELATED-RELATED"/>
    <property type="match status" value="1"/>
</dbReference>
<dbReference type="OrthoDB" id="9799090at2"/>
<protein>
    <submittedName>
        <fullName evidence="5">Uncharacterized protein</fullName>
    </submittedName>
</protein>
<feature type="transmembrane region" description="Helical" evidence="2">
    <location>
        <begin position="165"/>
        <end position="183"/>
    </location>
</feature>
<gene>
    <name evidence="5" type="ORF">CUN60_10215</name>
</gene>
<dbReference type="KEGG" id="nba:CUN60_10215"/>
<dbReference type="Pfam" id="PF02254">
    <property type="entry name" value="TrkA_N"/>
    <property type="match status" value="1"/>
</dbReference>
<feature type="transmembrane region" description="Helical" evidence="2">
    <location>
        <begin position="190"/>
        <end position="214"/>
    </location>
</feature>
<dbReference type="SUPFAM" id="SSF51735">
    <property type="entry name" value="NAD(P)-binding Rossmann-fold domains"/>
    <property type="match status" value="1"/>
</dbReference>
<feature type="transmembrane region" description="Helical" evidence="2">
    <location>
        <begin position="101"/>
        <end position="118"/>
    </location>
</feature>
<dbReference type="InterPro" id="IPR036291">
    <property type="entry name" value="NAD(P)-bd_dom_sf"/>
</dbReference>
<feature type="domain" description="Potassium channel" evidence="4">
    <location>
        <begin position="137"/>
        <end position="211"/>
    </location>
</feature>
<dbReference type="InterPro" id="IPR013099">
    <property type="entry name" value="K_chnl_dom"/>
</dbReference>
<evidence type="ECO:0000256" key="2">
    <source>
        <dbReference type="SAM" id="Phobius"/>
    </source>
</evidence>
<dbReference type="Gene3D" id="3.40.50.720">
    <property type="entry name" value="NAD(P)-binding Rossmann-like Domain"/>
    <property type="match status" value="1"/>
</dbReference>
<reference evidence="6" key="1">
    <citation type="submission" date="2017-11" db="EMBL/GenBank/DDBJ databases">
        <authorList>
            <person name="Chan K.G."/>
            <person name="Lee L.S."/>
        </authorList>
    </citation>
    <scope>NUCLEOTIDE SEQUENCE [LARGE SCALE GENOMIC DNA]</scope>
    <source>
        <strain evidence="6">DSM 100970</strain>
    </source>
</reference>
<evidence type="ECO:0000313" key="5">
    <source>
        <dbReference type="EMBL" id="AUR52654.1"/>
    </source>
</evidence>
<dbReference type="InterPro" id="IPR003148">
    <property type="entry name" value="RCK_N"/>
</dbReference>
<evidence type="ECO:0000313" key="6">
    <source>
        <dbReference type="Proteomes" id="UP000236655"/>
    </source>
</evidence>
<comment type="subcellular location">
    <subcellularLocation>
        <location evidence="1">Cell membrane</location>
        <topology evidence="1">Multi-pass membrane protein</topology>
    </subcellularLocation>
</comment>
<feature type="domain" description="RCK N-terminal" evidence="3">
    <location>
        <begin position="237"/>
        <end position="359"/>
    </location>
</feature>
<evidence type="ECO:0000259" key="3">
    <source>
        <dbReference type="Pfam" id="PF02254"/>
    </source>
</evidence>
<dbReference type="Proteomes" id="UP000236655">
    <property type="component" value="Chromosome"/>
</dbReference>
<accession>A0A2I7N871</accession>
<feature type="transmembrane region" description="Helical" evidence="2">
    <location>
        <begin position="9"/>
        <end position="31"/>
    </location>
</feature>
<keyword evidence="2" id="KW-1133">Transmembrane helix</keyword>
<dbReference type="Pfam" id="PF07885">
    <property type="entry name" value="Ion_trans_2"/>
    <property type="match status" value="1"/>
</dbReference>
<dbReference type="GO" id="GO:0006813">
    <property type="term" value="P:potassium ion transport"/>
    <property type="evidence" value="ECO:0007669"/>
    <property type="project" value="InterPro"/>
</dbReference>
<keyword evidence="2" id="KW-0812">Transmembrane</keyword>
<dbReference type="InterPro" id="IPR050721">
    <property type="entry name" value="Trk_Ktr_HKT_K-transport"/>
</dbReference>
<dbReference type="GO" id="GO:0005886">
    <property type="term" value="C:plasma membrane"/>
    <property type="evidence" value="ECO:0007669"/>
    <property type="project" value="UniProtKB-SubCell"/>
</dbReference>
<dbReference type="Gene3D" id="1.10.287.70">
    <property type="match status" value="1"/>
</dbReference>
<evidence type="ECO:0000259" key="4">
    <source>
        <dbReference type="Pfam" id="PF07885"/>
    </source>
</evidence>
<feature type="transmembrane region" description="Helical" evidence="2">
    <location>
        <begin position="76"/>
        <end position="95"/>
    </location>
</feature>
<keyword evidence="6" id="KW-1185">Reference proteome</keyword>
<proteinExistence type="predicted"/>